<comment type="catalytic activity">
    <reaction evidence="17">
        <text>phosphocholine + CTP + H(+) = CDP-choline + diphosphate</text>
        <dbReference type="Rhea" id="RHEA:18997"/>
        <dbReference type="ChEBI" id="CHEBI:15378"/>
        <dbReference type="ChEBI" id="CHEBI:33019"/>
        <dbReference type="ChEBI" id="CHEBI:37563"/>
        <dbReference type="ChEBI" id="CHEBI:58779"/>
        <dbReference type="ChEBI" id="CHEBI:295975"/>
        <dbReference type="EC" id="2.7.7.15"/>
    </reaction>
    <physiologicalReaction direction="left-to-right" evidence="17">
        <dbReference type="Rhea" id="RHEA:18998"/>
    </physiologicalReaction>
</comment>
<keyword evidence="20" id="KW-0175">Coiled coil</keyword>
<comment type="caution">
    <text evidence="19">Lacks conserved residue(s) required for the propagation of feature annotation.</text>
</comment>
<dbReference type="GO" id="GO:0004105">
    <property type="term" value="F:choline-phosphate cytidylyltransferase activity"/>
    <property type="evidence" value="ECO:0007669"/>
    <property type="project" value="UniProtKB-EC"/>
</dbReference>
<dbReference type="Gene3D" id="3.40.50.620">
    <property type="entry name" value="HUPs"/>
    <property type="match status" value="1"/>
</dbReference>
<keyword evidence="8" id="KW-0548">Nucleotidyltransferase</keyword>
<feature type="transmembrane region" description="Helical" evidence="19">
    <location>
        <begin position="1122"/>
        <end position="1147"/>
    </location>
</feature>
<evidence type="ECO:0000256" key="5">
    <source>
        <dbReference type="ARBA" id="ARBA00022516"/>
    </source>
</evidence>
<feature type="transmembrane region" description="Helical" evidence="19">
    <location>
        <begin position="1081"/>
        <end position="1102"/>
    </location>
</feature>
<keyword evidence="13" id="KW-0594">Phospholipid biosynthesis</keyword>
<dbReference type="EC" id="2.7.7.15" evidence="16"/>
<dbReference type="OrthoDB" id="448280at2759"/>
<evidence type="ECO:0000256" key="11">
    <source>
        <dbReference type="ARBA" id="ARBA00023098"/>
    </source>
</evidence>
<comment type="function">
    <text evidence="18">Plays an important role in the biosynthesis of the phospholipid phosphatidylcholine. Catalyzes the formation of CDP-choline.</text>
</comment>
<evidence type="ECO:0000256" key="14">
    <source>
        <dbReference type="ARBA" id="ARBA00023264"/>
    </source>
</evidence>
<dbReference type="InterPro" id="IPR004698">
    <property type="entry name" value="Zn/Fe_permease_fun/pln"/>
</dbReference>
<reference evidence="23 24" key="1">
    <citation type="submission" date="2020-10" db="EMBL/GenBank/DDBJ databases">
        <title>Plant Genome Project.</title>
        <authorList>
            <person name="Zhang R.-G."/>
        </authorList>
    </citation>
    <scope>NUCLEOTIDE SEQUENCE [LARGE SCALE GENOMIC DNA]</scope>
    <source>
        <strain evidence="23">FAFU-HL-1</strain>
        <tissue evidence="23">Leaf</tissue>
    </source>
</reference>
<feature type="transmembrane region" description="Helical" evidence="19">
    <location>
        <begin position="1296"/>
        <end position="1316"/>
    </location>
</feature>
<evidence type="ECO:0000313" key="23">
    <source>
        <dbReference type="EMBL" id="KAF9679349.1"/>
    </source>
</evidence>
<evidence type="ECO:0000313" key="24">
    <source>
        <dbReference type="Proteomes" id="UP000657918"/>
    </source>
</evidence>
<keyword evidence="10 19" id="KW-0406">Ion transport</keyword>
<keyword evidence="6" id="KW-0808">Transferase</keyword>
<evidence type="ECO:0000256" key="15">
    <source>
        <dbReference type="ARBA" id="ARBA00025706"/>
    </source>
</evidence>
<feature type="coiled-coil region" evidence="20">
    <location>
        <begin position="247"/>
        <end position="274"/>
    </location>
</feature>
<dbReference type="InterPro" id="IPR041723">
    <property type="entry name" value="CCT"/>
</dbReference>
<dbReference type="Pfam" id="PF02535">
    <property type="entry name" value="Zip"/>
    <property type="match status" value="3"/>
</dbReference>
<dbReference type="Proteomes" id="UP000657918">
    <property type="component" value="Unassembled WGS sequence"/>
</dbReference>
<evidence type="ECO:0000256" key="3">
    <source>
        <dbReference type="ARBA" id="ARBA00010101"/>
    </source>
</evidence>
<evidence type="ECO:0000256" key="20">
    <source>
        <dbReference type="SAM" id="Coils"/>
    </source>
</evidence>
<feature type="transmembrane region" description="Helical" evidence="19">
    <location>
        <begin position="1336"/>
        <end position="1355"/>
    </location>
</feature>
<comment type="similarity">
    <text evidence="3">Belongs to the cytidylyltransferase family.</text>
</comment>
<evidence type="ECO:0000256" key="2">
    <source>
        <dbReference type="ARBA" id="ARBA00006939"/>
    </source>
</evidence>
<feature type="transmembrane region" description="Helical" evidence="19">
    <location>
        <begin position="1047"/>
        <end position="1069"/>
    </location>
</feature>
<feature type="transmembrane region" description="Helical" evidence="19">
    <location>
        <begin position="1206"/>
        <end position="1224"/>
    </location>
</feature>
<keyword evidence="12 19" id="KW-0472">Membrane</keyword>
<feature type="transmembrane region" description="Helical" evidence="19">
    <location>
        <begin position="599"/>
        <end position="619"/>
    </location>
</feature>
<evidence type="ECO:0000256" key="17">
    <source>
        <dbReference type="ARBA" id="ARBA00048285"/>
    </source>
</evidence>
<evidence type="ECO:0000256" key="6">
    <source>
        <dbReference type="ARBA" id="ARBA00022679"/>
    </source>
</evidence>
<keyword evidence="9 19" id="KW-1133">Transmembrane helix</keyword>
<feature type="transmembrane region" description="Helical" evidence="19">
    <location>
        <begin position="730"/>
        <end position="751"/>
    </location>
</feature>
<dbReference type="SUPFAM" id="SSF52374">
    <property type="entry name" value="Nucleotidylyl transferase"/>
    <property type="match status" value="1"/>
</dbReference>
<dbReference type="GO" id="GO:0005886">
    <property type="term" value="C:plasma membrane"/>
    <property type="evidence" value="ECO:0007669"/>
    <property type="project" value="TreeGrafter"/>
</dbReference>
<evidence type="ECO:0000256" key="18">
    <source>
        <dbReference type="ARBA" id="ARBA00054397"/>
    </source>
</evidence>
<comment type="similarity">
    <text evidence="2 19">Belongs to the ZIP transporter (TC 2.A.5) family.</text>
</comment>
<evidence type="ECO:0000256" key="19">
    <source>
        <dbReference type="RuleBase" id="RU362088"/>
    </source>
</evidence>
<keyword evidence="11" id="KW-0443">Lipid metabolism</keyword>
<feature type="transmembrane region" description="Helical" evidence="19">
    <location>
        <begin position="309"/>
        <end position="326"/>
    </location>
</feature>
<dbReference type="FunFam" id="3.40.50.620:FF:000102">
    <property type="entry name" value="Choline-phosphate cytidylyltransferase 2"/>
    <property type="match status" value="1"/>
</dbReference>
<feature type="region of interest" description="Disordered" evidence="21">
    <location>
        <begin position="806"/>
        <end position="835"/>
    </location>
</feature>
<feature type="transmembrane region" description="Helical" evidence="19">
    <location>
        <begin position="1263"/>
        <end position="1284"/>
    </location>
</feature>
<evidence type="ECO:0000256" key="10">
    <source>
        <dbReference type="ARBA" id="ARBA00023065"/>
    </source>
</evidence>
<evidence type="ECO:0000256" key="4">
    <source>
        <dbReference type="ARBA" id="ARBA00022448"/>
    </source>
</evidence>
<feature type="transmembrane region" description="Helical" evidence="19">
    <location>
        <begin position="380"/>
        <end position="401"/>
    </location>
</feature>
<feature type="compositionally biased region" description="Basic and acidic residues" evidence="21">
    <location>
        <begin position="806"/>
        <end position="822"/>
    </location>
</feature>
<organism evidence="23 24">
    <name type="scientific">Salix dunnii</name>
    <dbReference type="NCBI Taxonomy" id="1413687"/>
    <lineage>
        <taxon>Eukaryota</taxon>
        <taxon>Viridiplantae</taxon>
        <taxon>Streptophyta</taxon>
        <taxon>Embryophyta</taxon>
        <taxon>Tracheophyta</taxon>
        <taxon>Spermatophyta</taxon>
        <taxon>Magnoliopsida</taxon>
        <taxon>eudicotyledons</taxon>
        <taxon>Gunneridae</taxon>
        <taxon>Pentapetalae</taxon>
        <taxon>rosids</taxon>
        <taxon>fabids</taxon>
        <taxon>Malpighiales</taxon>
        <taxon>Salicaceae</taxon>
        <taxon>Saliceae</taxon>
        <taxon>Salix</taxon>
    </lineage>
</organism>
<keyword evidence="14" id="KW-1208">Phospholipid metabolism</keyword>
<evidence type="ECO:0000256" key="13">
    <source>
        <dbReference type="ARBA" id="ARBA00023209"/>
    </source>
</evidence>
<feature type="transmembrane region" description="Helical" evidence="19">
    <location>
        <begin position="421"/>
        <end position="446"/>
    </location>
</feature>
<proteinExistence type="inferred from homology"/>
<feature type="transmembrane region" description="Helical" evidence="19">
    <location>
        <begin position="1008"/>
        <end position="1027"/>
    </location>
</feature>
<feature type="domain" description="Cytidyltransferase-like" evidence="22">
    <location>
        <begin position="81"/>
        <end position="210"/>
    </location>
</feature>
<evidence type="ECO:0000256" key="9">
    <source>
        <dbReference type="ARBA" id="ARBA00022989"/>
    </source>
</evidence>
<dbReference type="EMBL" id="JADGMS010000006">
    <property type="protein sequence ID" value="KAF9679349.1"/>
    <property type="molecule type" value="Genomic_DNA"/>
</dbReference>
<evidence type="ECO:0000256" key="1">
    <source>
        <dbReference type="ARBA" id="ARBA00004141"/>
    </source>
</evidence>
<gene>
    <name evidence="23" type="ORF">SADUNF_Sadunf06G0005800</name>
</gene>
<keyword evidence="7 19" id="KW-0812">Transmembrane</keyword>
<dbReference type="CDD" id="cd02174">
    <property type="entry name" value="CCT"/>
    <property type="match status" value="1"/>
</dbReference>
<comment type="caution">
    <text evidence="23">The sequence shown here is derived from an EMBL/GenBank/DDBJ whole genome shotgun (WGS) entry which is preliminary data.</text>
</comment>
<feature type="transmembrane region" description="Helical" evidence="19">
    <location>
        <begin position="913"/>
        <end position="938"/>
    </location>
</feature>
<accession>A0A835K6K1</accession>
<feature type="transmembrane region" description="Helical" evidence="19">
    <location>
        <begin position="771"/>
        <end position="796"/>
    </location>
</feature>
<protein>
    <recommendedName>
        <fullName evidence="16">choline-phosphate cytidylyltransferase</fullName>
        <ecNumber evidence="16">2.7.7.15</ecNumber>
    </recommendedName>
</protein>
<evidence type="ECO:0000256" key="8">
    <source>
        <dbReference type="ARBA" id="ARBA00022695"/>
    </source>
</evidence>
<evidence type="ECO:0000259" key="22">
    <source>
        <dbReference type="Pfam" id="PF01467"/>
    </source>
</evidence>
<feature type="transmembrane region" description="Helical" evidence="19">
    <location>
        <begin position="346"/>
        <end position="368"/>
    </location>
</feature>
<dbReference type="InterPro" id="IPR004821">
    <property type="entry name" value="Cyt_trans-like"/>
</dbReference>
<feature type="transmembrane region" description="Helical" evidence="19">
    <location>
        <begin position="656"/>
        <end position="676"/>
    </location>
</feature>
<name>A0A835K6K1_9ROSI</name>
<feature type="transmembrane region" description="Helical" evidence="19">
    <location>
        <begin position="696"/>
        <end position="718"/>
    </location>
</feature>
<evidence type="ECO:0000256" key="21">
    <source>
        <dbReference type="SAM" id="MobiDB-lite"/>
    </source>
</evidence>
<dbReference type="NCBIfam" id="TIGR00125">
    <property type="entry name" value="cyt_tran_rel"/>
    <property type="match status" value="1"/>
</dbReference>
<comment type="pathway">
    <text evidence="15">Phospholipid metabolism; phosphatidylcholine biosynthesis; phosphatidylcholine from phosphocholine: step 1/2.</text>
</comment>
<keyword evidence="5" id="KW-0444">Lipid biosynthesis</keyword>
<dbReference type="InterPro" id="IPR014729">
    <property type="entry name" value="Rossmann-like_a/b/a_fold"/>
</dbReference>
<comment type="subcellular location">
    <subcellularLocation>
        <location evidence="1 19">Membrane</location>
        <topology evidence="1 19">Multi-pass membrane protein</topology>
    </subcellularLocation>
</comment>
<dbReference type="NCBIfam" id="TIGR00820">
    <property type="entry name" value="zip"/>
    <property type="match status" value="3"/>
</dbReference>
<feature type="transmembrane region" description="Helical" evidence="19">
    <location>
        <begin position="562"/>
        <end position="587"/>
    </location>
</feature>
<dbReference type="InterPro" id="IPR003689">
    <property type="entry name" value="ZIP"/>
</dbReference>
<evidence type="ECO:0000256" key="12">
    <source>
        <dbReference type="ARBA" id="ARBA00023136"/>
    </source>
</evidence>
<keyword evidence="24" id="KW-1185">Reference proteome</keyword>
<dbReference type="GO" id="GO:0005385">
    <property type="term" value="F:zinc ion transmembrane transporter activity"/>
    <property type="evidence" value="ECO:0007669"/>
    <property type="project" value="InterPro"/>
</dbReference>
<dbReference type="PANTHER" id="PTHR11040:SF35">
    <property type="entry name" value="ZINC TRANSPORTER 5"/>
    <property type="match status" value="1"/>
</dbReference>
<dbReference type="PANTHER" id="PTHR11040">
    <property type="entry name" value="ZINC/IRON TRANSPORTER"/>
    <property type="match status" value="1"/>
</dbReference>
<keyword evidence="4 19" id="KW-0813">Transport</keyword>
<evidence type="ECO:0000256" key="16">
    <source>
        <dbReference type="ARBA" id="ARBA00026101"/>
    </source>
</evidence>
<feature type="transmembrane region" description="Helical" evidence="19">
    <location>
        <begin position="950"/>
        <end position="970"/>
    </location>
</feature>
<evidence type="ECO:0000256" key="7">
    <source>
        <dbReference type="ARBA" id="ARBA00022692"/>
    </source>
</evidence>
<dbReference type="Pfam" id="PF01467">
    <property type="entry name" value="CTP_transf_like"/>
    <property type="match status" value="1"/>
</dbReference>
<sequence length="1377" mass="148777">MYAKGRTKRSVRSLKEYEKKKTGFLKKKKKNREDTVNFFPIRTAGTQQKEKMVNGNSCEVSCHSNSCPSTPPPADRPVRVYADGIYDLFHFGHARSLEQAKKSFPNTYLLVGCCNDEITHKYKGKTVMTEEERYESLRHCKWVDEVIPSAPWVIDQEFLDKHNIDYVAHDSLPYADASGAGKDVYEFVKKVGRFKETRRTDGISTSDIIMRIVKDYNQYVLRNLDRGYSRKELGVSYVKACSYIEKRLRVNMRLKKLQEKVKEQQEKVGEKIQTVAMHRNEWVENADRWVAGFLEMFEEGCHKMSSIKFYLKFFCLLLLLPTLALGECTCDAAGGEDTNKSEALKYKAVAIASILFSGAVGVCIPVLGKKIPVLSPERSIFFIIKAFAAGVILSTAFIHVLPDAFDSLTSPCLGENPWGKFPFTGFVAMMSAIGTLMVDCLASSYFTRLHLIKAQPEESGDEEKAAGEAHVHTHATHGHSHGIVADSSGSAPSPQLIRHRVITQVLELGIVVHSVIIGVSLGASSSPKTIRPLVGALSFHQFFEGIGLGGCITQAKFKTKTIVTMGLFFSLTTPVGIAVGLGISNVYNESSPNALIVEGIFNAASAGILIYMALVDLLAADFMHPRVQSNGALQLGVNENRLRVNMRLKKPQEKTFIRFYLKFFCLLLLLPTLALGECTCDAGGGEDTNKSEALKYKAAAIASILFAGAVGVCLPVLGKTIPVLSPEKNIFFIIKAFAAGVILSTAFIHVLPDAFDSLTSPCLSDNPWGEFPFTGFVAMMSAIGTLMVDCLASSYFTRLHLNKAQPEESTRDEEKARGEAHVHTHATHGHSHGTVADSSGFAPSHQLIRHRVITQVLELGIVVHSVIIGVSLGASASPQTIKPLVGALSFHQFFEGIGLGGCITQAKFKTKSFVTMGLFFSLTTPVGIAVGLGISNVYNESSPNALIVEGIFNAASAGILIYMALVDLLAADFMHPRVQNSGALQLGVNVSLLLGVGWHSHQGSNSRAIERAAFFCLLLLLPTLAVGECTCDAEGGEDTNKSEALKYKAAAIASILFAGAVGVCLPALGKKIPVLSPEKNIFFIIKAFAAGVILSTAFVHVLPDAFDNLTSPCLSDNPWGKFPFTGFVAMMSAIGTLMVDCLASSYFTRLHLKKALPEENGDEGKAAGEAHVHTHATHGHSHGIVADTSGSAPSHQLIRHRVITQVLELGIVVHSVIIGVSLGASSSPKTIRPLVGALSFHQFFEGIGLGGCITQAKFKTKSFVTMGLFFSLTTPVGIAVGLGISNVYNESSPNALIVEGIFNAASAGILIYMALVDLLAADFMHPRVQNSGALQLGVNVSLLLGVGCMSIGTAIRDRIQERLRGQQSNGLLENDIS</sequence>